<dbReference type="Proteomes" id="UP000815325">
    <property type="component" value="Unassembled WGS sequence"/>
</dbReference>
<sequence length="312" mass="34896">MLDPDKEGFEGALRSRMAQLDPHEKDIWKALLVARAKSEIVSCAYVFMRGFHPPYNSFTQDLRHIKPDSKLRRLLEAEGTFKEAEELAAYAELGMWIQANRIPIRTIVPQCLPQKQQLHEWAMPEADADALGAALSSLALELISLVVENVGKTPDPPKALFDTSNAAQTSAAGTSTPETQSSSSNSLRSRLAKKAEHQQLKRTEDEWLQKTKHIQVSQRMRWMDLLVVLSNLFGFFKPDTSIPRTCWRLVVSTHVAASVCRMLGLVFRWADNRESLVLKLLACSSAEELAGVLTTQVSSMVREILVPVLFVA</sequence>
<dbReference type="EMBL" id="MU069958">
    <property type="protein sequence ID" value="KAF5831314.1"/>
    <property type="molecule type" value="Genomic_DNA"/>
</dbReference>
<gene>
    <name evidence="2" type="ORF">DUNSADRAFT_13315</name>
</gene>
<comment type="caution">
    <text evidence="2">The sequence shown here is derived from an EMBL/GenBank/DDBJ whole genome shotgun (WGS) entry which is preliminary data.</text>
</comment>
<name>A0ABQ7G9N0_DUNSA</name>
<reference evidence="2" key="1">
    <citation type="submission" date="2017-08" db="EMBL/GenBank/DDBJ databases">
        <authorList>
            <person name="Polle J.E."/>
            <person name="Barry K."/>
            <person name="Cushman J."/>
            <person name="Schmutz J."/>
            <person name="Tran D."/>
            <person name="Hathwaick L.T."/>
            <person name="Yim W.C."/>
            <person name="Jenkins J."/>
            <person name="Mckie-Krisberg Z.M."/>
            <person name="Prochnik S."/>
            <person name="Lindquist E."/>
            <person name="Dockter R.B."/>
            <person name="Adam C."/>
            <person name="Molina H."/>
            <person name="Bunkerborg J."/>
            <person name="Jin E."/>
            <person name="Buchheim M."/>
            <person name="Magnuson J."/>
        </authorList>
    </citation>
    <scope>NUCLEOTIDE SEQUENCE</scope>
    <source>
        <strain evidence="2">CCAP 19/18</strain>
    </source>
</reference>
<evidence type="ECO:0000313" key="2">
    <source>
        <dbReference type="EMBL" id="KAF5831314.1"/>
    </source>
</evidence>
<keyword evidence="3" id="KW-1185">Reference proteome</keyword>
<accession>A0ABQ7G9N0</accession>
<evidence type="ECO:0000313" key="3">
    <source>
        <dbReference type="Proteomes" id="UP000815325"/>
    </source>
</evidence>
<feature type="compositionally biased region" description="Polar residues" evidence="1">
    <location>
        <begin position="162"/>
        <end position="173"/>
    </location>
</feature>
<proteinExistence type="predicted"/>
<protein>
    <submittedName>
        <fullName evidence="2">Uncharacterized protein</fullName>
    </submittedName>
</protein>
<feature type="compositionally biased region" description="Low complexity" evidence="1">
    <location>
        <begin position="174"/>
        <end position="189"/>
    </location>
</feature>
<feature type="region of interest" description="Disordered" evidence="1">
    <location>
        <begin position="154"/>
        <end position="195"/>
    </location>
</feature>
<organism evidence="2 3">
    <name type="scientific">Dunaliella salina</name>
    <name type="common">Green alga</name>
    <name type="synonym">Protococcus salinus</name>
    <dbReference type="NCBI Taxonomy" id="3046"/>
    <lineage>
        <taxon>Eukaryota</taxon>
        <taxon>Viridiplantae</taxon>
        <taxon>Chlorophyta</taxon>
        <taxon>core chlorophytes</taxon>
        <taxon>Chlorophyceae</taxon>
        <taxon>CS clade</taxon>
        <taxon>Chlamydomonadales</taxon>
        <taxon>Dunaliellaceae</taxon>
        <taxon>Dunaliella</taxon>
    </lineage>
</organism>
<evidence type="ECO:0000256" key="1">
    <source>
        <dbReference type="SAM" id="MobiDB-lite"/>
    </source>
</evidence>